<accession>A0A077NF36</accession>
<dbReference type="EMBL" id="CBSW010000122">
    <property type="protein sequence ID" value="CDG96460.1"/>
    <property type="molecule type" value="Genomic_DNA"/>
</dbReference>
<reference evidence="1" key="1">
    <citation type="submission" date="2013-07" db="EMBL/GenBank/DDBJ databases">
        <title>Sub-species coevolution in mutualistic symbiosis.</title>
        <authorList>
            <person name="Murfin K."/>
            <person name="Klassen J."/>
            <person name="Lee M."/>
            <person name="Forst S."/>
            <person name="Stock P."/>
            <person name="Goodrich-Blair H."/>
        </authorList>
    </citation>
    <scope>NUCLEOTIDE SEQUENCE [LARGE SCALE GENOMIC DNA]</scope>
    <source>
        <strain evidence="1">Puntauvense</strain>
    </source>
</reference>
<protein>
    <submittedName>
        <fullName evidence="1">Uncharacterized protein</fullName>
    </submittedName>
</protein>
<organism evidence="1">
    <name type="scientific">Xenorhabdus bovienii str. puntauvense</name>
    <dbReference type="NCBI Taxonomy" id="1398201"/>
    <lineage>
        <taxon>Bacteria</taxon>
        <taxon>Pseudomonadati</taxon>
        <taxon>Pseudomonadota</taxon>
        <taxon>Gammaproteobacteria</taxon>
        <taxon>Enterobacterales</taxon>
        <taxon>Morganellaceae</taxon>
        <taxon>Xenorhabdus</taxon>
    </lineage>
</organism>
<evidence type="ECO:0000313" key="1">
    <source>
        <dbReference type="EMBL" id="CDG96460.1"/>
    </source>
</evidence>
<dbReference type="AlphaFoldDB" id="A0A077NF36"/>
<dbReference type="HOGENOM" id="CLU_174542_1_0_6"/>
<sequence>MNFSAIGILALQYCHKQLPLTVLPRRIGFYIGTMDGDAPCSRESVEYFASYEQAELALKQGRWTQRHPR</sequence>
<name>A0A077NF36_XENBV</name>
<gene>
    <name evidence="1" type="ORF">XBP1_2080043</name>
</gene>
<dbReference type="Proteomes" id="UP000028511">
    <property type="component" value="Unassembled WGS sequence"/>
</dbReference>
<proteinExistence type="predicted"/>
<comment type="caution">
    <text evidence="1">The sequence shown here is derived from an EMBL/GenBank/DDBJ whole genome shotgun (WGS) entry which is preliminary data.</text>
</comment>
<dbReference type="RefSeq" id="WP_038203137.1">
    <property type="nucleotide sequence ID" value="NZ_CAWLWN010000185.1"/>
</dbReference>